<dbReference type="STRING" id="1391654.AKJ09_03871"/>
<keyword evidence="2" id="KW-1133">Transmembrane helix</keyword>
<feature type="transmembrane region" description="Helical" evidence="2">
    <location>
        <begin position="64"/>
        <end position="81"/>
    </location>
</feature>
<dbReference type="KEGG" id="llu:AKJ09_03871"/>
<gene>
    <name evidence="3" type="ORF">AKJ09_03871</name>
</gene>
<reference evidence="3 4" key="1">
    <citation type="submission" date="2015-08" db="EMBL/GenBank/DDBJ databases">
        <authorList>
            <person name="Babu N.S."/>
            <person name="Beckwith C.J."/>
            <person name="Beseler K.G."/>
            <person name="Brison A."/>
            <person name="Carone J.V."/>
            <person name="Caskin T.P."/>
            <person name="Diamond M."/>
            <person name="Durham M.E."/>
            <person name="Foxe J.M."/>
            <person name="Go M."/>
            <person name="Henderson B.A."/>
            <person name="Jones I.B."/>
            <person name="McGettigan J.A."/>
            <person name="Micheletti S.J."/>
            <person name="Nasrallah M.E."/>
            <person name="Ortiz D."/>
            <person name="Piller C.R."/>
            <person name="Privatt S.R."/>
            <person name="Schneider S.L."/>
            <person name="Sharp S."/>
            <person name="Smith T.C."/>
            <person name="Stanton J.D."/>
            <person name="Ullery H.E."/>
            <person name="Wilson R.J."/>
            <person name="Serrano M.G."/>
            <person name="Buck G."/>
            <person name="Lee V."/>
            <person name="Wang Y."/>
            <person name="Carvalho R."/>
            <person name="Voegtly L."/>
            <person name="Shi R."/>
            <person name="Duckworth R."/>
            <person name="Johnson A."/>
            <person name="Loviza R."/>
            <person name="Walstead R."/>
            <person name="Shah Z."/>
            <person name="Kiflezghi M."/>
            <person name="Wade K."/>
            <person name="Ball S.L."/>
            <person name="Bradley K.W."/>
            <person name="Asai D.J."/>
            <person name="Bowman C.A."/>
            <person name="Russell D.A."/>
            <person name="Pope W.H."/>
            <person name="Jacobs-Sera D."/>
            <person name="Hendrix R.W."/>
            <person name="Hatfull G.F."/>
        </authorList>
    </citation>
    <scope>NUCLEOTIDE SEQUENCE [LARGE SCALE GENOMIC DNA]</scope>
    <source>
        <strain evidence="3 4">DSM 27648</strain>
    </source>
</reference>
<keyword evidence="4" id="KW-1185">Reference proteome</keyword>
<accession>A0A0K1PUL7</accession>
<sequence>MVVRSVVSQSPPELPGMIETADDGDRPSITDVNGTVARFEMAYSPDKPERFAFGPPLSQRIGSLLYMSFALILAGAVLLAYNGSSNSRLFTWIVEGDRHRPFGSIPLTIIVFCSALATVVRASLRGVIVTGDGVEARYLLPMGVPRIRKWNWAQIDRLVIADDDVMLELWNGTYEHLPKVRDGKKLADLLERIGGARGRTITRLGAKRAA</sequence>
<dbReference type="EMBL" id="CP012333">
    <property type="protein sequence ID" value="AKU97207.1"/>
    <property type="molecule type" value="Genomic_DNA"/>
</dbReference>
<evidence type="ECO:0000313" key="4">
    <source>
        <dbReference type="Proteomes" id="UP000064967"/>
    </source>
</evidence>
<name>A0A0K1PUL7_9BACT</name>
<protein>
    <submittedName>
        <fullName evidence="3">Uncharacterized protein</fullName>
    </submittedName>
</protein>
<evidence type="ECO:0000256" key="2">
    <source>
        <dbReference type="SAM" id="Phobius"/>
    </source>
</evidence>
<dbReference type="Proteomes" id="UP000064967">
    <property type="component" value="Chromosome"/>
</dbReference>
<feature type="transmembrane region" description="Helical" evidence="2">
    <location>
        <begin position="101"/>
        <end position="120"/>
    </location>
</feature>
<evidence type="ECO:0000313" key="3">
    <source>
        <dbReference type="EMBL" id="AKU97207.1"/>
    </source>
</evidence>
<evidence type="ECO:0000256" key="1">
    <source>
        <dbReference type="SAM" id="MobiDB-lite"/>
    </source>
</evidence>
<keyword evidence="2" id="KW-0472">Membrane</keyword>
<proteinExistence type="predicted"/>
<feature type="compositionally biased region" description="Polar residues" evidence="1">
    <location>
        <begin position="1"/>
        <end position="11"/>
    </location>
</feature>
<keyword evidence="2" id="KW-0812">Transmembrane</keyword>
<feature type="region of interest" description="Disordered" evidence="1">
    <location>
        <begin position="1"/>
        <end position="25"/>
    </location>
</feature>
<dbReference type="AlphaFoldDB" id="A0A0K1PUL7"/>
<organism evidence="3 4">
    <name type="scientific">Labilithrix luteola</name>
    <dbReference type="NCBI Taxonomy" id="1391654"/>
    <lineage>
        <taxon>Bacteria</taxon>
        <taxon>Pseudomonadati</taxon>
        <taxon>Myxococcota</taxon>
        <taxon>Polyangia</taxon>
        <taxon>Polyangiales</taxon>
        <taxon>Labilitrichaceae</taxon>
        <taxon>Labilithrix</taxon>
    </lineage>
</organism>